<keyword evidence="2" id="KW-0378">Hydrolase</keyword>
<evidence type="ECO:0000313" key="2">
    <source>
        <dbReference type="EMBL" id="AZS73783.1"/>
    </source>
</evidence>
<dbReference type="InterPro" id="IPR008538">
    <property type="entry name" value="Uma2"/>
</dbReference>
<keyword evidence="2" id="KW-0540">Nuclease</keyword>
<accession>A0A3S9YFF4</accession>
<gene>
    <name evidence="2" type="ORF">DDE74_25060</name>
</gene>
<dbReference type="GO" id="GO:0004519">
    <property type="term" value="F:endonuclease activity"/>
    <property type="evidence" value="ECO:0007669"/>
    <property type="project" value="UniProtKB-KW"/>
</dbReference>
<dbReference type="PANTHER" id="PTHR35400">
    <property type="entry name" value="SLR1083 PROTEIN"/>
    <property type="match status" value="1"/>
</dbReference>
<keyword evidence="2" id="KW-0255">Endonuclease</keyword>
<dbReference type="CDD" id="cd06260">
    <property type="entry name" value="DUF820-like"/>
    <property type="match status" value="1"/>
</dbReference>
<protein>
    <submittedName>
        <fullName evidence="2">Restriction endonuclease</fullName>
    </submittedName>
</protein>
<evidence type="ECO:0000259" key="1">
    <source>
        <dbReference type="Pfam" id="PF05685"/>
    </source>
</evidence>
<dbReference type="PANTHER" id="PTHR35400:SF3">
    <property type="entry name" value="SLL1072 PROTEIN"/>
    <property type="match status" value="1"/>
</dbReference>
<dbReference type="InterPro" id="IPR012296">
    <property type="entry name" value="Nuclease_put_TT1808"/>
</dbReference>
<evidence type="ECO:0000313" key="3">
    <source>
        <dbReference type="Proteomes" id="UP000275579"/>
    </source>
</evidence>
<dbReference type="Gene3D" id="3.90.1570.10">
    <property type="entry name" value="tt1808, chain A"/>
    <property type="match status" value="1"/>
</dbReference>
<dbReference type="Pfam" id="PF05685">
    <property type="entry name" value="Uma2"/>
    <property type="match status" value="1"/>
</dbReference>
<feature type="domain" description="Putative restriction endonuclease" evidence="1">
    <location>
        <begin position="2"/>
        <end position="157"/>
    </location>
</feature>
<dbReference type="EMBL" id="CP029042">
    <property type="protein sequence ID" value="AZS73783.1"/>
    <property type="molecule type" value="Genomic_DNA"/>
</dbReference>
<dbReference type="AlphaFoldDB" id="A0A3S9YFF4"/>
<proteinExistence type="predicted"/>
<organism evidence="2 3">
    <name type="scientific">Streptomyces lydicus</name>
    <dbReference type="NCBI Taxonomy" id="47763"/>
    <lineage>
        <taxon>Bacteria</taxon>
        <taxon>Bacillati</taxon>
        <taxon>Actinomycetota</taxon>
        <taxon>Actinomycetes</taxon>
        <taxon>Kitasatosporales</taxon>
        <taxon>Streptomycetaceae</taxon>
        <taxon>Streptomyces</taxon>
    </lineage>
</organism>
<dbReference type="SUPFAM" id="SSF52980">
    <property type="entry name" value="Restriction endonuclease-like"/>
    <property type="match status" value="1"/>
</dbReference>
<dbReference type="InterPro" id="IPR011335">
    <property type="entry name" value="Restrct_endonuc-II-like"/>
</dbReference>
<reference evidence="2 3" key="1">
    <citation type="submission" date="2018-04" db="EMBL/GenBank/DDBJ databases">
        <title>Complete genome sequences of Streptomyces lydicus strain WYEC and characterization of antagonistic properties of biological control agents.</title>
        <authorList>
            <person name="Mariita R.M."/>
            <person name="Sello J.K."/>
        </authorList>
    </citation>
    <scope>NUCLEOTIDE SEQUENCE [LARGE SCALE GENOMIC DNA]</scope>
    <source>
        <strain evidence="2 3">WYEC 108</strain>
    </source>
</reference>
<dbReference type="Proteomes" id="UP000275579">
    <property type="component" value="Chromosome"/>
</dbReference>
<sequence>MVEIIDGVITVAPPRGILQNVVVCKLQRALYSVMPEDWGAYQKLGLAVRARHGIYVPHLAVVPKAALSATGHVTPAAAAELVVEIASMGSAVHERTQKPAGYACAGVPLHLLVDKWAPGGPAVTLYGEPEGDAYRTLSAVKFGEPIHLPEPFDVTLDTALFPAG</sequence>
<name>A0A3S9YFF4_9ACTN</name>